<dbReference type="EMBL" id="NNAY01000354">
    <property type="protein sequence ID" value="OXU28957.1"/>
    <property type="molecule type" value="Genomic_DNA"/>
</dbReference>
<evidence type="ECO:0000259" key="16">
    <source>
        <dbReference type="Pfam" id="PF04811"/>
    </source>
</evidence>
<dbReference type="InterPro" id="IPR006900">
    <property type="entry name" value="Sec23/24_helical_dom"/>
</dbReference>
<feature type="compositionally biased region" description="Polar residues" evidence="13">
    <location>
        <begin position="76"/>
        <end position="110"/>
    </location>
</feature>
<feature type="domain" description="Gelsolin-like" evidence="14">
    <location>
        <begin position="1145"/>
        <end position="1217"/>
    </location>
</feature>
<feature type="compositionally biased region" description="Polar residues" evidence="13">
    <location>
        <begin position="421"/>
        <end position="430"/>
    </location>
</feature>
<feature type="compositionally biased region" description="Low complexity" evidence="13">
    <location>
        <begin position="55"/>
        <end position="68"/>
    </location>
</feature>
<comment type="similarity">
    <text evidence="4">Belongs to the SEC23/SEC24 family. SEC24 subfamily.</text>
</comment>
<feature type="compositionally biased region" description="Polar residues" evidence="13">
    <location>
        <begin position="304"/>
        <end position="326"/>
    </location>
</feature>
<keyword evidence="12" id="KW-0968">Cytoplasmic vesicle</keyword>
<dbReference type="PANTHER" id="PTHR13803:SF39">
    <property type="entry name" value="SECRETORY 24AB, ISOFORM A"/>
    <property type="match status" value="1"/>
</dbReference>
<dbReference type="SUPFAM" id="SSF81995">
    <property type="entry name" value="beta-sandwich domain of Sec23/24"/>
    <property type="match status" value="1"/>
</dbReference>
<dbReference type="SUPFAM" id="SSF82754">
    <property type="entry name" value="C-terminal, gelsolin-like domain of Sec23/24"/>
    <property type="match status" value="1"/>
</dbReference>
<dbReference type="GO" id="GO:0090110">
    <property type="term" value="P:COPII-coated vesicle cargo loading"/>
    <property type="evidence" value="ECO:0007669"/>
    <property type="project" value="TreeGrafter"/>
</dbReference>
<feature type="compositionally biased region" description="Polar residues" evidence="13">
    <location>
        <begin position="38"/>
        <end position="52"/>
    </location>
</feature>
<evidence type="ECO:0000259" key="14">
    <source>
        <dbReference type="Pfam" id="PF00626"/>
    </source>
</evidence>
<dbReference type="Pfam" id="PF08033">
    <property type="entry name" value="Sec23_BS"/>
    <property type="match status" value="1"/>
</dbReference>
<evidence type="ECO:0008006" key="21">
    <source>
        <dbReference type="Google" id="ProtNLM"/>
    </source>
</evidence>
<protein>
    <recommendedName>
        <fullName evidence="21">Protein transport protein Sec24A</fullName>
    </recommendedName>
</protein>
<dbReference type="Pfam" id="PF04811">
    <property type="entry name" value="Sec23_trunk"/>
    <property type="match status" value="1"/>
</dbReference>
<feature type="compositionally biased region" description="Polar residues" evidence="13">
    <location>
        <begin position="234"/>
        <end position="259"/>
    </location>
</feature>
<dbReference type="Pfam" id="PF00626">
    <property type="entry name" value="Gelsolin"/>
    <property type="match status" value="1"/>
</dbReference>
<evidence type="ECO:0000256" key="10">
    <source>
        <dbReference type="ARBA" id="ARBA00023034"/>
    </source>
</evidence>
<name>A0A232FF65_9HYME</name>
<dbReference type="InterPro" id="IPR041742">
    <property type="entry name" value="Sec24-like_trunk_dom"/>
</dbReference>
<keyword evidence="11" id="KW-0472">Membrane</keyword>
<dbReference type="GO" id="GO:0000139">
    <property type="term" value="C:Golgi membrane"/>
    <property type="evidence" value="ECO:0007669"/>
    <property type="project" value="UniProtKB-SubCell"/>
</dbReference>
<evidence type="ECO:0000256" key="9">
    <source>
        <dbReference type="ARBA" id="ARBA00022927"/>
    </source>
</evidence>
<dbReference type="FunFam" id="2.30.30.380:FF:000004">
    <property type="entry name" value="SEC24 homolog B, COPII coat complex component"/>
    <property type="match status" value="1"/>
</dbReference>
<dbReference type="InterPro" id="IPR050550">
    <property type="entry name" value="SEC23_SEC24_subfamily"/>
</dbReference>
<proteinExistence type="inferred from homology"/>
<evidence type="ECO:0000256" key="3">
    <source>
        <dbReference type="ARBA" id="ARBA00004397"/>
    </source>
</evidence>
<keyword evidence="8" id="KW-0931">ER-Golgi transport</keyword>
<dbReference type="Gene3D" id="2.30.30.380">
    <property type="entry name" value="Zn-finger domain of Sec23/24"/>
    <property type="match status" value="1"/>
</dbReference>
<feature type="domain" description="Zinc finger Sec23/Sec24-type" evidence="15">
    <location>
        <begin position="609"/>
        <end position="645"/>
    </location>
</feature>
<evidence type="ECO:0000256" key="2">
    <source>
        <dbReference type="ARBA" id="ARBA00004394"/>
    </source>
</evidence>
<dbReference type="InterPro" id="IPR012990">
    <property type="entry name" value="Beta-sandwich_Sec23_24"/>
</dbReference>
<keyword evidence="7" id="KW-0256">Endoplasmic reticulum</keyword>
<keyword evidence="6" id="KW-0963">Cytoplasm</keyword>
<dbReference type="SUPFAM" id="SSF81811">
    <property type="entry name" value="Helical domain of Sec23/24"/>
    <property type="match status" value="1"/>
</dbReference>
<feature type="domain" description="Sec23/Sec24 beta-sandwich" evidence="18">
    <location>
        <begin position="924"/>
        <end position="1008"/>
    </location>
</feature>
<feature type="compositionally biased region" description="Polar residues" evidence="13">
    <location>
        <begin position="1"/>
        <end position="12"/>
    </location>
</feature>
<feature type="region of interest" description="Disordered" evidence="13">
    <location>
        <begin position="1"/>
        <end position="265"/>
    </location>
</feature>
<keyword evidence="20" id="KW-1185">Reference proteome</keyword>
<feature type="compositionally biased region" description="Low complexity" evidence="13">
    <location>
        <begin position="111"/>
        <end position="150"/>
    </location>
</feature>
<dbReference type="Pfam" id="PF04815">
    <property type="entry name" value="Sec23_helical"/>
    <property type="match status" value="1"/>
</dbReference>
<feature type="region of interest" description="Disordered" evidence="13">
    <location>
        <begin position="345"/>
        <end position="449"/>
    </location>
</feature>
<dbReference type="Gene3D" id="3.40.50.410">
    <property type="entry name" value="von Willebrand factor, type A domain"/>
    <property type="match status" value="1"/>
</dbReference>
<evidence type="ECO:0000259" key="15">
    <source>
        <dbReference type="Pfam" id="PF04810"/>
    </source>
</evidence>
<evidence type="ECO:0000313" key="20">
    <source>
        <dbReference type="Proteomes" id="UP000215335"/>
    </source>
</evidence>
<feature type="domain" description="Sec23/Sec24 trunk" evidence="16">
    <location>
        <begin position="682"/>
        <end position="918"/>
    </location>
</feature>
<dbReference type="InterPro" id="IPR036175">
    <property type="entry name" value="Sec23/24_helical_dom_sf"/>
</dbReference>
<feature type="compositionally biased region" description="Low complexity" evidence="13">
    <location>
        <begin position="171"/>
        <end position="182"/>
    </location>
</feature>
<sequence length="1271" mass="136357">MSRNDGLLTNESLHLGENRAAYPQDNVGPRHLNGAGSVPSSGGPTLNSTGHAVNSGGSPFGSGRPPLSNAGPVPPSNSSGLGSINAATLLSSGSPQLGTGGSSINSTSPQISGGPSISNSGSPLNIGGPQMSSAGSPIPSSGSHIGSAGPLQNSGRSPVPPLTSYRPPMTAGGPSVGSSGAPLTTSGPPANSAVPPINIGVPPINSGGPPISNTGPPISNAGQPLNSGRPLMNSGLSPVSNAGPPSNSTRPLLNTSGPPISNAGPLPNSTRPLLNAGVPPISNVGTMSNNTRPPLNISGPPISTAGQPFNSSRPPINSGMPPTSNAGLPLNSGRPPLNSGISPASNAGPLINSGMPPTSNTGLPLNSGRSPMNSGIPPTSNAGPLLNSGRPPLNSGMPPMNSGMPPMSNAGPLLNSGRPPLTSTGPPLSNSGPQLTGGPPLSSGPPLNKLDPMQPLSQQFQNVNLSGTAPPMGVQPGSMPLTNPQACSTTNRPLDMRHPNYTNAVPYNNQMNQNFNITKAGFNKIWGMDSVDLLQCRNILPPEKVAPPRIKLHQDLLDRVNCSPEIFRCTLTKIPDSNALLQKARLPLGILIHPFKDLNHLPVIQCSTIVRCRSCRTYINPFVYFVDSKRWKCNLCYKVNELPEEFQFDPATKSYGDPSRRPEIRTSTIEFIAPSEYMLRPPQPAVYLFIFDVSRLAVESGYLALVCNIVAEEMSRLPGDGRTQVGFLAVNSAIHFFSMQENVSRPHQITMLDVDDVFLPCPENLIVNLKEREELIKDLLSQLPYMFKDSYDTNCALGAALQAAFKLMSPTGGRVTVFQLCLPNIGPGALQSREDPNTRAGKDVPYLNPATDFYKRLALDCSGQQIAVDLFLLNCQYSDLATLSGICKFSGGCIYYLPLFQASKLQHVEALEKMLRRYLTRKIGFEAVMRIRCTRGLSIHTFHGNFFVRSTDLLSLPNINPDAGFGMQVTIEENLSDMQNICFQAALLYTSSKGERRIRVHTLCLPISTNLSDIIYSADQQCIIGLLSKMAVDRSSQSSLSDAREALINAAVDALSAFKLLQSYPASGLQAPQNLKLLPMYIIALLKCKAFRFGLSTRLDDRVYAMCQLKTLPLVQLIQMIYPDMYAVHDLVMKPINEIDGQLNPQPERLHLSAEKLDSRGAFLLDHGDQMLLYVGKNIHASFCYNVLGVSSFAAIPEEMYGLPELATAESERLRTFVATLQDEKPYYATFQVIRDDSHFRTQFTERLIEDRFENALSYYEFIQHMKTQIK</sequence>
<dbReference type="SUPFAM" id="SSF53300">
    <property type="entry name" value="vWA-like"/>
    <property type="match status" value="1"/>
</dbReference>
<evidence type="ECO:0000256" key="1">
    <source>
        <dbReference type="ARBA" id="ARBA00004299"/>
    </source>
</evidence>
<keyword evidence="9" id="KW-0653">Protein transport</keyword>
<dbReference type="GO" id="GO:0006886">
    <property type="term" value="P:intracellular protein transport"/>
    <property type="evidence" value="ECO:0007669"/>
    <property type="project" value="InterPro"/>
</dbReference>
<dbReference type="InterPro" id="IPR006895">
    <property type="entry name" value="Znf_Sec23_Sec24"/>
</dbReference>
<dbReference type="Gene3D" id="1.20.120.730">
    <property type="entry name" value="Sec23/Sec24 helical domain"/>
    <property type="match status" value="1"/>
</dbReference>
<dbReference type="AlphaFoldDB" id="A0A232FF65"/>
<dbReference type="InterPro" id="IPR036174">
    <property type="entry name" value="Znf_Sec23_Sec24_sf"/>
</dbReference>
<dbReference type="GO" id="GO:0070971">
    <property type="term" value="C:endoplasmic reticulum exit site"/>
    <property type="evidence" value="ECO:0007669"/>
    <property type="project" value="TreeGrafter"/>
</dbReference>
<evidence type="ECO:0000256" key="11">
    <source>
        <dbReference type="ARBA" id="ARBA00023136"/>
    </source>
</evidence>
<evidence type="ECO:0000259" key="18">
    <source>
        <dbReference type="Pfam" id="PF08033"/>
    </source>
</evidence>
<evidence type="ECO:0000256" key="4">
    <source>
        <dbReference type="ARBA" id="ARBA00008334"/>
    </source>
</evidence>
<dbReference type="GO" id="GO:0008270">
    <property type="term" value="F:zinc ion binding"/>
    <property type="evidence" value="ECO:0007669"/>
    <property type="project" value="InterPro"/>
</dbReference>
<feature type="compositionally biased region" description="Low complexity" evidence="13">
    <location>
        <begin position="394"/>
        <end position="409"/>
    </location>
</feature>
<dbReference type="Gene3D" id="3.40.20.10">
    <property type="entry name" value="Severin"/>
    <property type="match status" value="1"/>
</dbReference>
<dbReference type="InterPro" id="IPR036180">
    <property type="entry name" value="Gelsolin-like_dom_sf"/>
</dbReference>
<evidence type="ECO:0000256" key="8">
    <source>
        <dbReference type="ARBA" id="ARBA00022892"/>
    </source>
</evidence>
<dbReference type="Pfam" id="PF04810">
    <property type="entry name" value="zf-Sec23_Sec24"/>
    <property type="match status" value="1"/>
</dbReference>
<keyword evidence="5" id="KW-0813">Transport</keyword>
<evidence type="ECO:0000256" key="5">
    <source>
        <dbReference type="ARBA" id="ARBA00022448"/>
    </source>
</evidence>
<evidence type="ECO:0000256" key="6">
    <source>
        <dbReference type="ARBA" id="ARBA00022490"/>
    </source>
</evidence>
<dbReference type="OrthoDB" id="49016at2759"/>
<evidence type="ECO:0000256" key="7">
    <source>
        <dbReference type="ARBA" id="ARBA00022824"/>
    </source>
</evidence>
<dbReference type="GO" id="GO:0005789">
    <property type="term" value="C:endoplasmic reticulum membrane"/>
    <property type="evidence" value="ECO:0007669"/>
    <property type="project" value="UniProtKB-SubCell"/>
</dbReference>
<gene>
    <name evidence="19" type="ORF">TSAR_015787</name>
</gene>
<comment type="caution">
    <text evidence="19">The sequence shown here is derived from an EMBL/GenBank/DDBJ whole genome shotgun (WGS) entry which is preliminary data.</text>
</comment>
<dbReference type="InterPro" id="IPR029006">
    <property type="entry name" value="ADF-H/Gelsolin-like_dom_sf"/>
</dbReference>
<feature type="compositionally biased region" description="Polar residues" evidence="13">
    <location>
        <begin position="355"/>
        <end position="382"/>
    </location>
</feature>
<reference evidence="19 20" key="1">
    <citation type="journal article" date="2017" name="Curr. Biol.">
        <title>The Evolution of Venom by Co-option of Single-Copy Genes.</title>
        <authorList>
            <person name="Martinson E.O."/>
            <person name="Mrinalini"/>
            <person name="Kelkar Y.D."/>
            <person name="Chang C.H."/>
            <person name="Werren J.H."/>
        </authorList>
    </citation>
    <scope>NUCLEOTIDE SEQUENCE [LARGE SCALE GENOMIC DNA]</scope>
    <source>
        <strain evidence="19 20">Alberta</strain>
        <tissue evidence="19">Whole body</tissue>
    </source>
</reference>
<feature type="region of interest" description="Disordered" evidence="13">
    <location>
        <begin position="302"/>
        <end position="329"/>
    </location>
</feature>
<feature type="compositionally biased region" description="Polar residues" evidence="13">
    <location>
        <begin position="214"/>
        <end position="226"/>
    </location>
</feature>
<feature type="compositionally biased region" description="Low complexity" evidence="13">
    <location>
        <begin position="431"/>
        <end position="447"/>
    </location>
</feature>
<dbReference type="Gene3D" id="2.60.40.1670">
    <property type="entry name" value="beta-sandwich domain of Sec23/24"/>
    <property type="match status" value="1"/>
</dbReference>
<accession>A0A232FF65</accession>
<evidence type="ECO:0000313" key="19">
    <source>
        <dbReference type="EMBL" id="OXU28957.1"/>
    </source>
</evidence>
<evidence type="ECO:0000259" key="17">
    <source>
        <dbReference type="Pfam" id="PF04815"/>
    </source>
</evidence>
<feature type="compositionally biased region" description="Low complexity" evidence="13">
    <location>
        <begin position="194"/>
        <end position="213"/>
    </location>
</feature>
<dbReference type="InterPro" id="IPR007123">
    <property type="entry name" value="Gelsolin-like_dom"/>
</dbReference>
<evidence type="ECO:0000256" key="12">
    <source>
        <dbReference type="ARBA" id="ARBA00023329"/>
    </source>
</evidence>
<feature type="domain" description="Sec23/Sec24 helical" evidence="17">
    <location>
        <begin position="1019"/>
        <end position="1118"/>
    </location>
</feature>
<dbReference type="InterPro" id="IPR036465">
    <property type="entry name" value="vWFA_dom_sf"/>
</dbReference>
<dbReference type="STRING" id="543379.A0A232FF65"/>
<organism evidence="19 20">
    <name type="scientific">Trichomalopsis sarcophagae</name>
    <dbReference type="NCBI Taxonomy" id="543379"/>
    <lineage>
        <taxon>Eukaryota</taxon>
        <taxon>Metazoa</taxon>
        <taxon>Ecdysozoa</taxon>
        <taxon>Arthropoda</taxon>
        <taxon>Hexapoda</taxon>
        <taxon>Insecta</taxon>
        <taxon>Pterygota</taxon>
        <taxon>Neoptera</taxon>
        <taxon>Endopterygota</taxon>
        <taxon>Hymenoptera</taxon>
        <taxon>Apocrita</taxon>
        <taxon>Proctotrupomorpha</taxon>
        <taxon>Chalcidoidea</taxon>
        <taxon>Pteromalidae</taxon>
        <taxon>Pteromalinae</taxon>
        <taxon>Trichomalopsis</taxon>
    </lineage>
</organism>
<dbReference type="Proteomes" id="UP000215335">
    <property type="component" value="Unassembled WGS sequence"/>
</dbReference>
<dbReference type="SUPFAM" id="SSF82919">
    <property type="entry name" value="Zn-finger domain of Sec23/24"/>
    <property type="match status" value="1"/>
</dbReference>
<comment type="subcellular location">
    <subcellularLocation>
        <location evidence="1">Cytoplasmic vesicle</location>
        <location evidence="1">COPII-coated vesicle membrane</location>
        <topology evidence="1">Peripheral membrane protein</topology>
        <orientation evidence="1">Cytoplasmic side</orientation>
    </subcellularLocation>
    <subcellularLocation>
        <location evidence="3">Endoplasmic reticulum membrane</location>
        <topology evidence="3">Peripheral membrane protein</topology>
        <orientation evidence="3">Cytoplasmic side</orientation>
    </subcellularLocation>
    <subcellularLocation>
        <location evidence="2">Golgi apparatus membrane</location>
    </subcellularLocation>
</comment>
<keyword evidence="10" id="KW-0333">Golgi apparatus</keyword>
<dbReference type="InterPro" id="IPR006896">
    <property type="entry name" value="Sec23/24_trunk_dom"/>
</dbReference>
<dbReference type="CDD" id="cd01479">
    <property type="entry name" value="Sec24-like"/>
    <property type="match status" value="1"/>
</dbReference>
<dbReference type="GO" id="GO:0000149">
    <property type="term" value="F:SNARE binding"/>
    <property type="evidence" value="ECO:0007669"/>
    <property type="project" value="TreeGrafter"/>
</dbReference>
<dbReference type="GO" id="GO:0030127">
    <property type="term" value="C:COPII vesicle coat"/>
    <property type="evidence" value="ECO:0007669"/>
    <property type="project" value="InterPro"/>
</dbReference>
<evidence type="ECO:0000256" key="13">
    <source>
        <dbReference type="SAM" id="MobiDB-lite"/>
    </source>
</evidence>
<dbReference type="PANTHER" id="PTHR13803">
    <property type="entry name" value="SEC24-RELATED PROTEIN"/>
    <property type="match status" value="1"/>
</dbReference>